<dbReference type="AlphaFoldDB" id="A0A4Q2R9C7"/>
<accession>A0A4Q2R9C7</accession>
<reference evidence="4 5" key="1">
    <citation type="submission" date="2018-09" db="EMBL/GenBank/DDBJ databases">
        <authorList>
            <person name="Grouzdev D.S."/>
            <person name="Krutkina M.S."/>
        </authorList>
    </citation>
    <scope>NUCLEOTIDE SEQUENCE [LARGE SCALE GENOMIC DNA]</scope>
    <source>
        <strain evidence="4 5">RmlP001</strain>
    </source>
</reference>
<dbReference type="GO" id="GO:0016757">
    <property type="term" value="F:glycosyltransferase activity"/>
    <property type="evidence" value="ECO:0007669"/>
    <property type="project" value="UniProtKB-KW"/>
</dbReference>
<protein>
    <submittedName>
        <fullName evidence="4">Rhamnosyltransferase</fullName>
    </submittedName>
</protein>
<name>A0A4Q2R9C7_9HYPH</name>
<dbReference type="EMBL" id="QYBC01000018">
    <property type="protein sequence ID" value="RYB02707.1"/>
    <property type="molecule type" value="Genomic_DNA"/>
</dbReference>
<dbReference type="Gene3D" id="3.90.550.10">
    <property type="entry name" value="Spore Coat Polysaccharide Biosynthesis Protein SpsA, Chain A"/>
    <property type="match status" value="1"/>
</dbReference>
<dbReference type="PANTHER" id="PTHR43179">
    <property type="entry name" value="RHAMNOSYLTRANSFERASE WBBL"/>
    <property type="match status" value="1"/>
</dbReference>
<evidence type="ECO:0000256" key="3">
    <source>
        <dbReference type="ARBA" id="ARBA00022679"/>
    </source>
</evidence>
<comment type="caution">
    <text evidence="4">The sequence shown here is derived from an EMBL/GenBank/DDBJ whole genome shotgun (WGS) entry which is preliminary data.</text>
</comment>
<dbReference type="RefSeq" id="WP_129221005.1">
    <property type="nucleotide sequence ID" value="NZ_QYBC01000018.1"/>
</dbReference>
<organism evidence="4 5">
    <name type="scientific">Lichenibacterium ramalinae</name>
    <dbReference type="NCBI Taxonomy" id="2316527"/>
    <lineage>
        <taxon>Bacteria</taxon>
        <taxon>Pseudomonadati</taxon>
        <taxon>Pseudomonadota</taxon>
        <taxon>Alphaproteobacteria</taxon>
        <taxon>Hyphomicrobiales</taxon>
        <taxon>Lichenihabitantaceae</taxon>
        <taxon>Lichenibacterium</taxon>
    </lineage>
</organism>
<comment type="similarity">
    <text evidence="1">Belongs to the glycosyltransferase 2 family.</text>
</comment>
<keyword evidence="2" id="KW-0328">Glycosyltransferase</keyword>
<dbReference type="SUPFAM" id="SSF53448">
    <property type="entry name" value="Nucleotide-diphospho-sugar transferases"/>
    <property type="match status" value="1"/>
</dbReference>
<dbReference type="InterPro" id="IPR029044">
    <property type="entry name" value="Nucleotide-diphossugar_trans"/>
</dbReference>
<dbReference type="OrthoDB" id="9771846at2"/>
<reference evidence="4 5" key="2">
    <citation type="submission" date="2019-02" db="EMBL/GenBank/DDBJ databases">
        <title>'Lichenibacterium ramalinii' gen. nov. sp. nov., 'Lichenibacterium minor' gen. nov. sp. nov.</title>
        <authorList>
            <person name="Pankratov T."/>
        </authorList>
    </citation>
    <scope>NUCLEOTIDE SEQUENCE [LARGE SCALE GENOMIC DNA]</scope>
    <source>
        <strain evidence="4 5">RmlP001</strain>
    </source>
</reference>
<evidence type="ECO:0000313" key="5">
    <source>
        <dbReference type="Proteomes" id="UP000289411"/>
    </source>
</evidence>
<keyword evidence="3 4" id="KW-0808">Transferase</keyword>
<sequence length="307" mass="33354">MTQDAAERAPVAAGIVSFHPDPALLLDLVAVLSRDVDRIYLFNNAPLDPALEMVLADYPRLAAIEAGSNLGVGVGLNVIALAASREGFERLVLFDQDSRPWPGLVPQLGDAFGRLEALRRNPAAIAPRLVVPGGGAAGASKAPRYRARGGAEDGGTLVPVDFLPTSGTLFNLRILRETGLFRADFFIDAIDVEWCFRAWRRGFSCWLAGALPMEHTVGSGTIPLGFGLTMPDQRPFRMGTYLRNTVYGFRLRHVPLTWKLKQLAYLPLQVWGFARHHGFRAAALRPMLAGLRDGLLGRLGVPPGLEP</sequence>
<proteinExistence type="inferred from homology"/>
<dbReference type="PANTHER" id="PTHR43179:SF12">
    <property type="entry name" value="GALACTOFURANOSYLTRANSFERASE GLFT2"/>
    <property type="match status" value="1"/>
</dbReference>
<dbReference type="Proteomes" id="UP000289411">
    <property type="component" value="Unassembled WGS sequence"/>
</dbReference>
<evidence type="ECO:0000256" key="2">
    <source>
        <dbReference type="ARBA" id="ARBA00022676"/>
    </source>
</evidence>
<evidence type="ECO:0000313" key="4">
    <source>
        <dbReference type="EMBL" id="RYB02707.1"/>
    </source>
</evidence>
<evidence type="ECO:0000256" key="1">
    <source>
        <dbReference type="ARBA" id="ARBA00006739"/>
    </source>
</evidence>
<keyword evidence="5" id="KW-1185">Reference proteome</keyword>
<gene>
    <name evidence="4" type="ORF">D3272_20155</name>
</gene>